<protein>
    <submittedName>
        <fullName evidence="5">DEAD/DEAH box helicase</fullName>
    </submittedName>
</protein>
<gene>
    <name evidence="5" type="ORF">ET471_17530</name>
</gene>
<dbReference type="EMBL" id="CP035493">
    <property type="protein sequence ID" value="QAY71611.1"/>
    <property type="molecule type" value="Genomic_DNA"/>
</dbReference>
<dbReference type="Pfam" id="PF00176">
    <property type="entry name" value="SNF2-rel_dom"/>
    <property type="match status" value="1"/>
</dbReference>
<dbReference type="AlphaFoldDB" id="A0A4V0YGL3"/>
<evidence type="ECO:0000256" key="1">
    <source>
        <dbReference type="ARBA" id="ARBA00022801"/>
    </source>
</evidence>
<organism evidence="5 6">
    <name type="scientific">Xylanimonas protaetiae</name>
    <dbReference type="NCBI Taxonomy" id="2509457"/>
    <lineage>
        <taxon>Bacteria</taxon>
        <taxon>Bacillati</taxon>
        <taxon>Actinomycetota</taxon>
        <taxon>Actinomycetes</taxon>
        <taxon>Micrococcales</taxon>
        <taxon>Promicromonosporaceae</taxon>
        <taxon>Xylanimonas</taxon>
    </lineage>
</organism>
<evidence type="ECO:0000313" key="6">
    <source>
        <dbReference type="Proteomes" id="UP000292118"/>
    </source>
</evidence>
<dbReference type="SMART" id="SM00487">
    <property type="entry name" value="DEXDc"/>
    <property type="match status" value="1"/>
</dbReference>
<dbReference type="PROSITE" id="PS51192">
    <property type="entry name" value="HELICASE_ATP_BIND_1"/>
    <property type="match status" value="1"/>
</dbReference>
<reference evidence="5 6" key="1">
    <citation type="submission" date="2019-01" db="EMBL/GenBank/DDBJ databases">
        <title>Genome sequencing of strain FW10M-9.</title>
        <authorList>
            <person name="Heo J."/>
            <person name="Kim S.-J."/>
            <person name="Kim J.-S."/>
            <person name="Hong S.-B."/>
            <person name="Kwon S.-W."/>
        </authorList>
    </citation>
    <scope>NUCLEOTIDE SEQUENCE [LARGE SCALE GENOMIC DNA]</scope>
    <source>
        <strain evidence="5 6">FW10M-9</strain>
    </source>
</reference>
<evidence type="ECO:0000313" key="5">
    <source>
        <dbReference type="EMBL" id="QAY71611.1"/>
    </source>
</evidence>
<proteinExistence type="predicted"/>
<keyword evidence="1" id="KW-0378">Hydrolase</keyword>
<dbReference type="CDD" id="cd17919">
    <property type="entry name" value="DEXHc_Snf"/>
    <property type="match status" value="1"/>
</dbReference>
<feature type="region of interest" description="Disordered" evidence="2">
    <location>
        <begin position="871"/>
        <end position="892"/>
    </location>
</feature>
<feature type="domain" description="Helicase C-terminal" evidence="4">
    <location>
        <begin position="700"/>
        <end position="863"/>
    </location>
</feature>
<dbReference type="GO" id="GO:0016787">
    <property type="term" value="F:hydrolase activity"/>
    <property type="evidence" value="ECO:0007669"/>
    <property type="project" value="UniProtKB-KW"/>
</dbReference>
<keyword evidence="5" id="KW-0067">ATP-binding</keyword>
<dbReference type="InterPro" id="IPR001650">
    <property type="entry name" value="Helicase_C-like"/>
</dbReference>
<dbReference type="SMART" id="SM00490">
    <property type="entry name" value="HELICc"/>
    <property type="match status" value="1"/>
</dbReference>
<dbReference type="Pfam" id="PF00271">
    <property type="entry name" value="Helicase_C"/>
    <property type="match status" value="1"/>
</dbReference>
<name>A0A4V0YGL3_9MICO</name>
<dbReference type="Gene3D" id="3.40.50.300">
    <property type="entry name" value="P-loop containing nucleotide triphosphate hydrolases"/>
    <property type="match status" value="1"/>
</dbReference>
<accession>A0A4V0YGL3</accession>
<dbReference type="SUPFAM" id="SSF52540">
    <property type="entry name" value="P-loop containing nucleoside triphosphate hydrolases"/>
    <property type="match status" value="2"/>
</dbReference>
<dbReference type="GO" id="GO:0005524">
    <property type="term" value="F:ATP binding"/>
    <property type="evidence" value="ECO:0007669"/>
    <property type="project" value="InterPro"/>
</dbReference>
<keyword evidence="5" id="KW-0547">Nucleotide-binding</keyword>
<feature type="compositionally biased region" description="Acidic residues" evidence="2">
    <location>
        <begin position="883"/>
        <end position="892"/>
    </location>
</feature>
<dbReference type="CDD" id="cd18793">
    <property type="entry name" value="SF2_C_SNF"/>
    <property type="match status" value="1"/>
</dbReference>
<keyword evidence="6" id="KW-1185">Reference proteome</keyword>
<dbReference type="PANTHER" id="PTHR10799">
    <property type="entry name" value="SNF2/RAD54 HELICASE FAMILY"/>
    <property type="match status" value="1"/>
</dbReference>
<dbReference type="InterPro" id="IPR027417">
    <property type="entry name" value="P-loop_NTPase"/>
</dbReference>
<dbReference type="InterPro" id="IPR049730">
    <property type="entry name" value="SNF2/RAD54-like_C"/>
</dbReference>
<dbReference type="Proteomes" id="UP000292118">
    <property type="component" value="Chromosome"/>
</dbReference>
<dbReference type="RefSeq" id="WP_129190467.1">
    <property type="nucleotide sequence ID" value="NZ_CP035493.1"/>
</dbReference>
<dbReference type="Gene3D" id="3.40.50.10810">
    <property type="entry name" value="Tandem AAA-ATPase domain"/>
    <property type="match status" value="1"/>
</dbReference>
<dbReference type="OrthoDB" id="9760715at2"/>
<evidence type="ECO:0000259" key="3">
    <source>
        <dbReference type="PROSITE" id="PS51192"/>
    </source>
</evidence>
<evidence type="ECO:0000256" key="2">
    <source>
        <dbReference type="SAM" id="MobiDB-lite"/>
    </source>
</evidence>
<dbReference type="InterPro" id="IPR000330">
    <property type="entry name" value="SNF2_N"/>
</dbReference>
<evidence type="ECO:0000259" key="4">
    <source>
        <dbReference type="PROSITE" id="PS51194"/>
    </source>
</evidence>
<dbReference type="InterPro" id="IPR038718">
    <property type="entry name" value="SNF2-like_sf"/>
</dbReference>
<dbReference type="PROSITE" id="PS51194">
    <property type="entry name" value="HELICASE_CTER"/>
    <property type="match status" value="1"/>
</dbReference>
<dbReference type="GO" id="GO:0004386">
    <property type="term" value="F:helicase activity"/>
    <property type="evidence" value="ECO:0007669"/>
    <property type="project" value="UniProtKB-KW"/>
</dbReference>
<dbReference type="InterPro" id="IPR014001">
    <property type="entry name" value="Helicase_ATP-bd"/>
</dbReference>
<sequence length="892" mass="96830">MNKVERARLTATIERLSGWVTAATRMQAERADVEKAGKSAIHVLCRTVAIARGGRPAWQVVPLGPQAAIAIRQLAEANHLPAMSGADERDLASLTASVPKAIEESRSVLGARRLFARRERKDAGANAAEFLTGYEAWAIGRGLDATIENLRPTWTGAATLGAADALSDVVGLRPHLEKLGRLDLIDATPVHELPDAITALNSALKGEEEFRKEATRAGDAVRRAETNEVLAKMHVDRLREATAERLVTKPLVDAGITTVGAVKDTRNLESLPGIGPASARRIRGAAVTIEQTTFDEMPPRIDIKRKTATATILLKALGAWDAARSLRNATSDIERATELVDLAEAVSKQTTHLIVASATSQDAVELLVGVNAVVKRGMALSGARQTTTAPPRDPWEDFLSRPADYYGMLAELGFLTEDEGKAHGDLPEEIVEAVRALALNAEYLTVGTLRGYQSFGARFALVQRKVIIGDEMGLGKTVEAITVLAHLRGAHGLNHFIVVCPAAVVTNWIREIQSKSKLRAHRIHGNERERAALSWTRYGGVAVTTFETLNWFQDNYPLTLTIGAVIVDEAHYIKNPDAQRSRNTAALLRRSERAVFLTGTPLENRLDEFAALVKYLQPQLLVSTNGLSPRTFRKQVAPAYLRRNQEDVLQELPELIEVDEVVPMSSADTAAYRSAVQAGNFMAMRQAAMTQGPSSAKLERLKEIVAEAEANGRRVIVFSHFREVLDQVARALPGEVFGPLTGSVAAVARQRMVDEFSKAGHGAVLVSQIVAGGVGLNIQAASVIVICEPQLKPTTEWQAIARAHRMGQLDTVQVHRLLSEEGVDKRVTEILARKSALFDDFARHSDTAHSAEEAFDITERELAREVVEAERERLFAGGPGPDDAGESDEAAA</sequence>
<dbReference type="KEGG" id="xya:ET471_17530"/>
<keyword evidence="5" id="KW-0347">Helicase</keyword>
<feature type="domain" description="Helicase ATP-binding" evidence="3">
    <location>
        <begin position="457"/>
        <end position="619"/>
    </location>
</feature>